<dbReference type="EMBL" id="QMEY01000007">
    <property type="protein sequence ID" value="RBQ18740.1"/>
    <property type="molecule type" value="Genomic_DNA"/>
</dbReference>
<dbReference type="Gene3D" id="3.60.40.10">
    <property type="entry name" value="PPM-type phosphatase domain"/>
    <property type="match status" value="1"/>
</dbReference>
<dbReference type="Pfam" id="PF00072">
    <property type="entry name" value="Response_reg"/>
    <property type="match status" value="1"/>
</dbReference>
<comment type="caution">
    <text evidence="5">The sequence shown here is derived from an EMBL/GenBank/DDBJ whole genome shotgun (WGS) entry which is preliminary data.</text>
</comment>
<dbReference type="InterPro" id="IPR001932">
    <property type="entry name" value="PPM-type_phosphatase-like_dom"/>
</dbReference>
<proteinExistence type="predicted"/>
<feature type="domain" description="Response regulatory" evidence="4">
    <location>
        <begin position="27"/>
        <end position="142"/>
    </location>
</feature>
<evidence type="ECO:0000313" key="6">
    <source>
        <dbReference type="Proteomes" id="UP000253303"/>
    </source>
</evidence>
<dbReference type="PROSITE" id="PS50110">
    <property type="entry name" value="RESPONSE_REGULATORY"/>
    <property type="match status" value="1"/>
</dbReference>
<dbReference type="InterPro" id="IPR052016">
    <property type="entry name" value="Bact_Sigma-Reg"/>
</dbReference>
<name>A0A366LYT4_9ACTN</name>
<organism evidence="5 6">
    <name type="scientific">Spongiactinospora rosea</name>
    <dbReference type="NCBI Taxonomy" id="2248750"/>
    <lineage>
        <taxon>Bacteria</taxon>
        <taxon>Bacillati</taxon>
        <taxon>Actinomycetota</taxon>
        <taxon>Actinomycetes</taxon>
        <taxon>Streptosporangiales</taxon>
        <taxon>Streptosporangiaceae</taxon>
        <taxon>Spongiactinospora</taxon>
    </lineage>
</organism>
<feature type="compositionally biased region" description="Basic and acidic residues" evidence="3">
    <location>
        <begin position="11"/>
        <end position="21"/>
    </location>
</feature>
<dbReference type="Gene3D" id="3.40.50.2300">
    <property type="match status" value="1"/>
</dbReference>
<dbReference type="SMART" id="SM00331">
    <property type="entry name" value="PP2C_SIG"/>
    <property type="match status" value="1"/>
</dbReference>
<feature type="modified residue" description="4-aspartylphosphate" evidence="2">
    <location>
        <position position="77"/>
    </location>
</feature>
<keyword evidence="2" id="KW-0597">Phosphoprotein</keyword>
<dbReference type="GO" id="GO:0016791">
    <property type="term" value="F:phosphatase activity"/>
    <property type="evidence" value="ECO:0007669"/>
    <property type="project" value="TreeGrafter"/>
</dbReference>
<evidence type="ECO:0000313" key="5">
    <source>
        <dbReference type="EMBL" id="RBQ18740.1"/>
    </source>
</evidence>
<protein>
    <submittedName>
        <fullName evidence="5">Serine/threonine protein phosphatase</fullName>
    </submittedName>
</protein>
<dbReference type="Pfam" id="PF07228">
    <property type="entry name" value="SpoIIE"/>
    <property type="match status" value="1"/>
</dbReference>
<dbReference type="SUPFAM" id="SSF52172">
    <property type="entry name" value="CheY-like"/>
    <property type="match status" value="1"/>
</dbReference>
<dbReference type="PANTHER" id="PTHR43156">
    <property type="entry name" value="STAGE II SPORULATION PROTEIN E-RELATED"/>
    <property type="match status" value="1"/>
</dbReference>
<dbReference type="InterPro" id="IPR011006">
    <property type="entry name" value="CheY-like_superfamily"/>
</dbReference>
<keyword evidence="1" id="KW-0378">Hydrolase</keyword>
<accession>A0A366LYT4</accession>
<dbReference type="GO" id="GO:0000160">
    <property type="term" value="P:phosphorelay signal transduction system"/>
    <property type="evidence" value="ECO:0007669"/>
    <property type="project" value="InterPro"/>
</dbReference>
<dbReference type="Proteomes" id="UP000253303">
    <property type="component" value="Unassembled WGS sequence"/>
</dbReference>
<dbReference type="OrthoDB" id="5181538at2"/>
<dbReference type="InterPro" id="IPR001789">
    <property type="entry name" value="Sig_transdc_resp-reg_receiver"/>
</dbReference>
<gene>
    <name evidence="5" type="ORF">DP939_18925</name>
</gene>
<reference evidence="5 6" key="1">
    <citation type="submission" date="2018-06" db="EMBL/GenBank/DDBJ databases">
        <title>Sphaerisporangium craniellae sp. nov., isolated from a marine sponge in the South China Sea.</title>
        <authorList>
            <person name="Li L."/>
        </authorList>
    </citation>
    <scope>NUCLEOTIDE SEQUENCE [LARGE SCALE GENOMIC DNA]</scope>
    <source>
        <strain evidence="5 6">LHW63015</strain>
    </source>
</reference>
<dbReference type="AlphaFoldDB" id="A0A366LYT4"/>
<dbReference type="CDD" id="cd00156">
    <property type="entry name" value="REC"/>
    <property type="match status" value="1"/>
</dbReference>
<evidence type="ECO:0000256" key="1">
    <source>
        <dbReference type="ARBA" id="ARBA00022801"/>
    </source>
</evidence>
<feature type="region of interest" description="Disordered" evidence="3">
    <location>
        <begin position="1"/>
        <end position="21"/>
    </location>
</feature>
<evidence type="ECO:0000256" key="3">
    <source>
        <dbReference type="SAM" id="MobiDB-lite"/>
    </source>
</evidence>
<evidence type="ECO:0000256" key="2">
    <source>
        <dbReference type="PROSITE-ProRule" id="PRU00169"/>
    </source>
</evidence>
<dbReference type="PANTHER" id="PTHR43156:SF2">
    <property type="entry name" value="STAGE II SPORULATION PROTEIN E"/>
    <property type="match status" value="1"/>
</dbReference>
<dbReference type="InterPro" id="IPR036457">
    <property type="entry name" value="PPM-type-like_dom_sf"/>
</dbReference>
<sequence>MPPGTSTAGEPPDRHVGPRKEEPSPLTLLLIEDDPADAYLVQELLGATRTPPKIFWARTLADGLSRLTPEIHCVLVDLSMPDATGLEAPEQVIASAPYAPVLVLTGLDDASAGAAAVAAGAQDYLVKGQVDTRTLDRAVRYAVERKHAVLTTQRLREAERVAEENARLEHGLLPVALLHTGDLDHQTRYLPGRQEALLAGDFYDTVQGVDGAVNVLIGDVSGHGPDEAALGVALRIAWRTLVLAGHTGTGMLRILDALLRQERNAPEIFTTVCVATIAPALDSALMWVAGHPPPLVLRGGSIEFVNGTPSGPPLGIFLDAEWPAIEVALGADWAMLLYTDGLIEASVGGSLLGLEGLLRMVREHGGFDLDRIVGGVTGRHRYALNDDLALVLVRRPPAER</sequence>
<evidence type="ECO:0000259" key="4">
    <source>
        <dbReference type="PROSITE" id="PS50110"/>
    </source>
</evidence>
<dbReference type="SMART" id="SM00448">
    <property type="entry name" value="REC"/>
    <property type="match status" value="1"/>
</dbReference>
<keyword evidence="6" id="KW-1185">Reference proteome</keyword>